<name>A0A564Y4K4_HYMDI</name>
<organism evidence="2 3">
    <name type="scientific">Hymenolepis diminuta</name>
    <name type="common">Rat tapeworm</name>
    <dbReference type="NCBI Taxonomy" id="6216"/>
    <lineage>
        <taxon>Eukaryota</taxon>
        <taxon>Metazoa</taxon>
        <taxon>Spiralia</taxon>
        <taxon>Lophotrochozoa</taxon>
        <taxon>Platyhelminthes</taxon>
        <taxon>Cestoda</taxon>
        <taxon>Eucestoda</taxon>
        <taxon>Cyclophyllidea</taxon>
        <taxon>Hymenolepididae</taxon>
        <taxon>Hymenolepis</taxon>
    </lineage>
</organism>
<feature type="region of interest" description="Disordered" evidence="1">
    <location>
        <begin position="1"/>
        <end position="63"/>
    </location>
</feature>
<reference evidence="2 3" key="1">
    <citation type="submission" date="2019-07" db="EMBL/GenBank/DDBJ databases">
        <authorList>
            <person name="Jastrzebski P J."/>
            <person name="Paukszto L."/>
            <person name="Jastrzebski P J."/>
        </authorList>
    </citation>
    <scope>NUCLEOTIDE SEQUENCE [LARGE SCALE GENOMIC DNA]</scope>
    <source>
        <strain evidence="2 3">WMS-il1</strain>
    </source>
</reference>
<accession>A0A564Y4K4</accession>
<evidence type="ECO:0000256" key="1">
    <source>
        <dbReference type="SAM" id="MobiDB-lite"/>
    </source>
</evidence>
<dbReference type="Proteomes" id="UP000321570">
    <property type="component" value="Unassembled WGS sequence"/>
</dbReference>
<feature type="compositionally biased region" description="Polar residues" evidence="1">
    <location>
        <begin position="122"/>
        <end position="144"/>
    </location>
</feature>
<feature type="compositionally biased region" description="Polar residues" evidence="1">
    <location>
        <begin position="54"/>
        <end position="63"/>
    </location>
</feature>
<dbReference type="EMBL" id="CABIJS010000088">
    <property type="protein sequence ID" value="VUZ42222.1"/>
    <property type="molecule type" value="Genomic_DNA"/>
</dbReference>
<feature type="compositionally biased region" description="Low complexity" evidence="1">
    <location>
        <begin position="92"/>
        <end position="108"/>
    </location>
</feature>
<feature type="region of interest" description="Disordered" evidence="1">
    <location>
        <begin position="88"/>
        <end position="144"/>
    </location>
</feature>
<evidence type="ECO:0000313" key="3">
    <source>
        <dbReference type="Proteomes" id="UP000321570"/>
    </source>
</evidence>
<keyword evidence="3" id="KW-1185">Reference proteome</keyword>
<protein>
    <submittedName>
        <fullName evidence="2">Uncharacterized protein</fullName>
    </submittedName>
</protein>
<dbReference type="AlphaFoldDB" id="A0A564Y4K4"/>
<evidence type="ECO:0000313" key="2">
    <source>
        <dbReference type="EMBL" id="VUZ42222.1"/>
    </source>
</evidence>
<proteinExistence type="predicted"/>
<sequence>MSGSSKIRRIEPPNSPSGNSPNEIKNGDSGIPTENQVPGGEGFPSGPQSPLGDSASQDASSQKMYWNAVNSTAGSVLDTSINPQSSVVKAESWTTPTSGSSTVGSSSVNPASNGPPALRPYMSSTAGTPNSGSHHATYTPCSSNSSGMYEGATLPLPKREMVSLTSSTSNDNGGAYLAPTTGPEVTVELILLLNHDTIWSYSTIIKS</sequence>
<gene>
    <name evidence="2" type="ORF">WMSIL1_LOCUS2900</name>
</gene>
<feature type="non-terminal residue" evidence="2">
    <location>
        <position position="207"/>
    </location>
</feature>